<dbReference type="WBParaSite" id="nRc.2.0.1.t11083-RA">
    <property type="protein sequence ID" value="nRc.2.0.1.t11083-RA"/>
    <property type="gene ID" value="nRc.2.0.1.g11083"/>
</dbReference>
<dbReference type="InterPro" id="IPR035965">
    <property type="entry name" value="PAS-like_dom_sf"/>
</dbReference>
<keyword evidence="6" id="KW-0539">Nucleus</keyword>
<dbReference type="GO" id="GO:0003700">
    <property type="term" value="F:DNA-binding transcription factor activity"/>
    <property type="evidence" value="ECO:0007669"/>
    <property type="project" value="InterPro"/>
</dbReference>
<dbReference type="Proteomes" id="UP000887565">
    <property type="component" value="Unplaced"/>
</dbReference>
<proteinExistence type="predicted"/>
<evidence type="ECO:0000256" key="6">
    <source>
        <dbReference type="ARBA" id="ARBA00023242"/>
    </source>
</evidence>
<dbReference type="Pfam" id="PF00010">
    <property type="entry name" value="HLH"/>
    <property type="match status" value="1"/>
</dbReference>
<dbReference type="SUPFAM" id="SSF55785">
    <property type="entry name" value="PYP-like sensor domain (PAS domain)"/>
    <property type="match status" value="1"/>
</dbReference>
<protein>
    <recommendedName>
        <fullName evidence="7">Aryl hydrocarbon receptor nuclear translocator homolog</fullName>
    </recommendedName>
</protein>
<dbReference type="GO" id="GO:0045944">
    <property type="term" value="P:positive regulation of transcription by RNA polymerase II"/>
    <property type="evidence" value="ECO:0007669"/>
    <property type="project" value="UniProtKB-ARBA"/>
</dbReference>
<evidence type="ECO:0000256" key="2">
    <source>
        <dbReference type="ARBA" id="ARBA00022737"/>
    </source>
</evidence>
<dbReference type="PRINTS" id="PR00785">
    <property type="entry name" value="NCTRNSLOCATR"/>
</dbReference>
<dbReference type="InterPro" id="IPR036638">
    <property type="entry name" value="HLH_DNA-bd_sf"/>
</dbReference>
<dbReference type="SMART" id="SM00353">
    <property type="entry name" value="HLH"/>
    <property type="match status" value="1"/>
</dbReference>
<keyword evidence="2" id="KW-0677">Repeat</keyword>
<evidence type="ECO:0000256" key="5">
    <source>
        <dbReference type="ARBA" id="ARBA00023163"/>
    </source>
</evidence>
<dbReference type="InterPro" id="IPR011598">
    <property type="entry name" value="bHLH_dom"/>
</dbReference>
<keyword evidence="3" id="KW-0805">Transcription regulation</keyword>
<evidence type="ECO:0000256" key="7">
    <source>
        <dbReference type="ARBA" id="ARBA00073216"/>
    </source>
</evidence>
<dbReference type="InterPro" id="IPR000014">
    <property type="entry name" value="PAS"/>
</dbReference>
<sequence length="309" mass="34331">MFPNSNYANLTTVADSVRRQNFRFHQTFSSKFNAGRQENYHQQSPTVSSTTNSTSFAAMAPEEEALFPAAPSCSSQNYRHVVVPSPSPSSNIRCNSLSEADLVEYQSNYWNSEEDDTVAPGASKYARLDQDQQTGHGGAGCSGSSSVDSSMIEKQINAKVNHSEIERRRRNKMTHYVNELAEMVPQCATLGRKPDKLTILRMAVSHMKTIRGTGNTAVDGTTYKPSFLTDQELKHLILEAANGFLFVVSCDTGNVLYAADSIFHVLGLRQTDWINHNIYDLIHPEDAEKVREQLTTTDVMGNGRILDLK</sequence>
<evidence type="ECO:0000256" key="1">
    <source>
        <dbReference type="ARBA" id="ARBA00004123"/>
    </source>
</evidence>
<dbReference type="GO" id="GO:0046983">
    <property type="term" value="F:protein dimerization activity"/>
    <property type="evidence" value="ECO:0007669"/>
    <property type="project" value="InterPro"/>
</dbReference>
<dbReference type="FunFam" id="4.10.280.10:FF:000011">
    <property type="entry name" value="Aryl hydrocarbon receptor nuclear translocator 2"/>
    <property type="match status" value="1"/>
</dbReference>
<dbReference type="GO" id="GO:0005634">
    <property type="term" value="C:nucleus"/>
    <property type="evidence" value="ECO:0007669"/>
    <property type="project" value="UniProtKB-SubCell"/>
</dbReference>
<dbReference type="PROSITE" id="PS50112">
    <property type="entry name" value="PAS"/>
    <property type="match status" value="1"/>
</dbReference>
<dbReference type="GO" id="GO:0005667">
    <property type="term" value="C:transcription regulator complex"/>
    <property type="evidence" value="ECO:0007669"/>
    <property type="project" value="InterPro"/>
</dbReference>
<dbReference type="PANTHER" id="PTHR23042">
    <property type="entry name" value="CIRCADIAN PROTEIN CLOCK/ARNT/BMAL/PAS"/>
    <property type="match status" value="1"/>
</dbReference>
<dbReference type="Pfam" id="PF00989">
    <property type="entry name" value="PAS"/>
    <property type="match status" value="1"/>
</dbReference>
<evidence type="ECO:0000256" key="3">
    <source>
        <dbReference type="ARBA" id="ARBA00023015"/>
    </source>
</evidence>
<comment type="subcellular location">
    <subcellularLocation>
        <location evidence="1">Nucleus</location>
    </subcellularLocation>
</comment>
<dbReference type="InterPro" id="IPR050933">
    <property type="entry name" value="Circadian_TF"/>
</dbReference>
<feature type="domain" description="PAS" evidence="8">
    <location>
        <begin position="230"/>
        <end position="303"/>
    </location>
</feature>
<evidence type="ECO:0000259" key="9">
    <source>
        <dbReference type="PROSITE" id="PS50888"/>
    </source>
</evidence>
<dbReference type="InterPro" id="IPR013767">
    <property type="entry name" value="PAS_fold"/>
</dbReference>
<dbReference type="GO" id="GO:0005737">
    <property type="term" value="C:cytoplasm"/>
    <property type="evidence" value="ECO:0007669"/>
    <property type="project" value="InterPro"/>
</dbReference>
<keyword evidence="4" id="KW-0238">DNA-binding</keyword>
<dbReference type="Gene3D" id="4.10.280.10">
    <property type="entry name" value="Helix-loop-helix DNA-binding domain"/>
    <property type="match status" value="1"/>
</dbReference>
<dbReference type="CDD" id="cd00130">
    <property type="entry name" value="PAS"/>
    <property type="match status" value="1"/>
</dbReference>
<evidence type="ECO:0000313" key="11">
    <source>
        <dbReference type="WBParaSite" id="nRc.2.0.1.t11083-RA"/>
    </source>
</evidence>
<dbReference type="SUPFAM" id="SSF47459">
    <property type="entry name" value="HLH, helix-loop-helix DNA-binding domain"/>
    <property type="match status" value="1"/>
</dbReference>
<evidence type="ECO:0000313" key="10">
    <source>
        <dbReference type="Proteomes" id="UP000887565"/>
    </source>
</evidence>
<feature type="domain" description="BHLH" evidence="9">
    <location>
        <begin position="157"/>
        <end position="210"/>
    </location>
</feature>
<keyword evidence="5" id="KW-0804">Transcription</keyword>
<evidence type="ECO:0000256" key="4">
    <source>
        <dbReference type="ARBA" id="ARBA00023125"/>
    </source>
</evidence>
<evidence type="ECO:0000259" key="8">
    <source>
        <dbReference type="PROSITE" id="PS50112"/>
    </source>
</evidence>
<name>A0A915IBC7_ROMCU</name>
<dbReference type="Gene3D" id="3.30.450.20">
    <property type="entry name" value="PAS domain"/>
    <property type="match status" value="1"/>
</dbReference>
<dbReference type="PROSITE" id="PS50888">
    <property type="entry name" value="BHLH"/>
    <property type="match status" value="1"/>
</dbReference>
<reference evidence="11" key="1">
    <citation type="submission" date="2022-11" db="UniProtKB">
        <authorList>
            <consortium name="WormBaseParasite"/>
        </authorList>
    </citation>
    <scope>IDENTIFICATION</scope>
</reference>
<keyword evidence="10" id="KW-1185">Reference proteome</keyword>
<dbReference type="AlphaFoldDB" id="A0A915IBC7"/>
<organism evidence="10 11">
    <name type="scientific">Romanomermis culicivorax</name>
    <name type="common">Nematode worm</name>
    <dbReference type="NCBI Taxonomy" id="13658"/>
    <lineage>
        <taxon>Eukaryota</taxon>
        <taxon>Metazoa</taxon>
        <taxon>Ecdysozoa</taxon>
        <taxon>Nematoda</taxon>
        <taxon>Enoplea</taxon>
        <taxon>Dorylaimia</taxon>
        <taxon>Mermithida</taxon>
        <taxon>Mermithoidea</taxon>
        <taxon>Mermithidae</taxon>
        <taxon>Romanomermis</taxon>
    </lineage>
</organism>
<dbReference type="GO" id="GO:0003677">
    <property type="term" value="F:DNA binding"/>
    <property type="evidence" value="ECO:0007669"/>
    <property type="project" value="UniProtKB-KW"/>
</dbReference>
<dbReference type="SMART" id="SM00091">
    <property type="entry name" value="PAS"/>
    <property type="match status" value="1"/>
</dbReference>
<accession>A0A915IBC7</accession>
<dbReference type="InterPro" id="IPR001067">
    <property type="entry name" value="Nuc_translocat"/>
</dbReference>